<accession>A0A1G1YWE6</accession>
<reference evidence="9 10" key="1">
    <citation type="journal article" date="2016" name="Nat. Commun.">
        <title>Thousands of microbial genomes shed light on interconnected biogeochemical processes in an aquifer system.</title>
        <authorList>
            <person name="Anantharaman K."/>
            <person name="Brown C.T."/>
            <person name="Hug L.A."/>
            <person name="Sharon I."/>
            <person name="Castelle C.J."/>
            <person name="Probst A.J."/>
            <person name="Thomas B.C."/>
            <person name="Singh A."/>
            <person name="Wilkins M.J."/>
            <person name="Karaoz U."/>
            <person name="Brodie E.L."/>
            <person name="Williams K.H."/>
            <person name="Hubbard S.S."/>
            <person name="Banfield J.F."/>
        </authorList>
    </citation>
    <scope>NUCLEOTIDE SEQUENCE [LARGE SCALE GENOMIC DNA]</scope>
</reference>
<dbReference type="CDD" id="cd16321">
    <property type="entry name" value="MraZ_C"/>
    <property type="match status" value="1"/>
</dbReference>
<gene>
    <name evidence="7" type="primary">mraZ</name>
    <name evidence="9" type="ORF">A2119_01385</name>
</gene>
<evidence type="ECO:0000259" key="8">
    <source>
        <dbReference type="PROSITE" id="PS51740"/>
    </source>
</evidence>
<feature type="domain" description="SpoVT-AbrB" evidence="8">
    <location>
        <begin position="76"/>
        <end position="119"/>
    </location>
</feature>
<keyword evidence="9" id="KW-0132">Cell division</keyword>
<dbReference type="GO" id="GO:0009295">
    <property type="term" value="C:nucleoid"/>
    <property type="evidence" value="ECO:0007669"/>
    <property type="project" value="UniProtKB-SubCell"/>
</dbReference>
<dbReference type="AlphaFoldDB" id="A0A1G1YWE6"/>
<evidence type="ECO:0000313" key="10">
    <source>
        <dbReference type="Proteomes" id="UP000178179"/>
    </source>
</evidence>
<dbReference type="SUPFAM" id="SSF89447">
    <property type="entry name" value="AbrB/MazE/MraZ-like"/>
    <property type="match status" value="1"/>
</dbReference>
<name>A0A1G1YWE6_9BACT</name>
<dbReference type="GO" id="GO:0000976">
    <property type="term" value="F:transcription cis-regulatory region binding"/>
    <property type="evidence" value="ECO:0007669"/>
    <property type="project" value="TreeGrafter"/>
</dbReference>
<keyword evidence="3" id="KW-0677">Repeat</keyword>
<dbReference type="Proteomes" id="UP000178179">
    <property type="component" value="Unassembled WGS sequence"/>
</dbReference>
<feature type="domain" description="SpoVT-AbrB" evidence="8">
    <location>
        <begin position="5"/>
        <end position="47"/>
    </location>
</feature>
<dbReference type="GO" id="GO:0003700">
    <property type="term" value="F:DNA-binding transcription factor activity"/>
    <property type="evidence" value="ECO:0007669"/>
    <property type="project" value="UniProtKB-UniRule"/>
</dbReference>
<dbReference type="Pfam" id="PF02381">
    <property type="entry name" value="MraZ"/>
    <property type="match status" value="2"/>
</dbReference>
<dbReference type="PROSITE" id="PS51740">
    <property type="entry name" value="SPOVT_ABRB"/>
    <property type="match status" value="2"/>
</dbReference>
<dbReference type="FunFam" id="3.40.1550.20:FF:000002">
    <property type="entry name" value="Transcriptional regulator MraZ"/>
    <property type="match status" value="1"/>
</dbReference>
<evidence type="ECO:0000256" key="7">
    <source>
        <dbReference type="HAMAP-Rule" id="MF_01008"/>
    </source>
</evidence>
<dbReference type="Gene3D" id="3.40.1550.20">
    <property type="entry name" value="Transcriptional regulator MraZ domain"/>
    <property type="match status" value="1"/>
</dbReference>
<keyword evidence="4 7" id="KW-0805">Transcription regulation</keyword>
<evidence type="ECO:0000256" key="5">
    <source>
        <dbReference type="ARBA" id="ARBA00023125"/>
    </source>
</evidence>
<evidence type="ECO:0000256" key="2">
    <source>
        <dbReference type="ARBA" id="ARBA00022490"/>
    </source>
</evidence>
<evidence type="ECO:0000256" key="6">
    <source>
        <dbReference type="ARBA" id="ARBA00023163"/>
    </source>
</evidence>
<proteinExistence type="inferred from homology"/>
<keyword evidence="9" id="KW-0131">Cell cycle</keyword>
<comment type="subunit">
    <text evidence="7">Forms oligomers.</text>
</comment>
<keyword evidence="5 7" id="KW-0238">DNA-binding</keyword>
<dbReference type="InterPro" id="IPR035642">
    <property type="entry name" value="MraZ_N"/>
</dbReference>
<dbReference type="InterPro" id="IPR003444">
    <property type="entry name" value="MraZ"/>
</dbReference>
<organism evidence="9 10">
    <name type="scientific">Candidatus Colwellbacteria bacterium GWA2_46_10</name>
    <dbReference type="NCBI Taxonomy" id="1797684"/>
    <lineage>
        <taxon>Bacteria</taxon>
        <taxon>Candidatus Colwelliibacteriota</taxon>
    </lineage>
</organism>
<dbReference type="GO" id="GO:2000143">
    <property type="term" value="P:negative regulation of DNA-templated transcription initiation"/>
    <property type="evidence" value="ECO:0007669"/>
    <property type="project" value="TreeGrafter"/>
</dbReference>
<dbReference type="EMBL" id="MHIS01000013">
    <property type="protein sequence ID" value="OGY56549.1"/>
    <property type="molecule type" value="Genomic_DNA"/>
</dbReference>
<evidence type="ECO:0000313" key="9">
    <source>
        <dbReference type="EMBL" id="OGY56549.1"/>
    </source>
</evidence>
<dbReference type="InterPro" id="IPR035644">
    <property type="entry name" value="MraZ_C"/>
</dbReference>
<dbReference type="CDD" id="cd16320">
    <property type="entry name" value="MraZ_N"/>
    <property type="match status" value="1"/>
</dbReference>
<keyword evidence="2 7" id="KW-0963">Cytoplasm</keyword>
<evidence type="ECO:0000256" key="3">
    <source>
        <dbReference type="ARBA" id="ARBA00022737"/>
    </source>
</evidence>
<evidence type="ECO:0000256" key="1">
    <source>
        <dbReference type="ARBA" id="ARBA00013860"/>
    </source>
</evidence>
<evidence type="ECO:0000256" key="4">
    <source>
        <dbReference type="ARBA" id="ARBA00023015"/>
    </source>
</evidence>
<dbReference type="InterPro" id="IPR037914">
    <property type="entry name" value="SpoVT-AbrB_sf"/>
</dbReference>
<dbReference type="HAMAP" id="MF_01008">
    <property type="entry name" value="MraZ"/>
    <property type="match status" value="1"/>
</dbReference>
<comment type="subcellular location">
    <subcellularLocation>
        <location evidence="7">Cytoplasm</location>
        <location evidence="7">Nucleoid</location>
    </subcellularLocation>
</comment>
<keyword evidence="6 7" id="KW-0804">Transcription</keyword>
<dbReference type="InterPro" id="IPR038619">
    <property type="entry name" value="MraZ_sf"/>
</dbReference>
<dbReference type="PANTHER" id="PTHR34701:SF1">
    <property type="entry name" value="TRANSCRIPTIONAL REGULATOR MRAZ"/>
    <property type="match status" value="1"/>
</dbReference>
<comment type="similarity">
    <text evidence="7">Belongs to the MraZ family.</text>
</comment>
<comment type="caution">
    <text evidence="9">The sequence shown here is derived from an EMBL/GenBank/DDBJ whole genome shotgun (WGS) entry which is preliminary data.</text>
</comment>
<dbReference type="InterPro" id="IPR007159">
    <property type="entry name" value="SpoVT-AbrB_dom"/>
</dbReference>
<dbReference type="PANTHER" id="PTHR34701">
    <property type="entry name" value="TRANSCRIPTIONAL REGULATOR MRAZ"/>
    <property type="match status" value="1"/>
</dbReference>
<sequence length="143" mass="15979">MFIGEFQHNLDVKGRMAIPAKFRRSVSGGAIITRGLDHCLFIFTKKDWEKLAEKLVTLPLAQANSRAFVRLMLSGASDAEIDSQGRVLIPDYLRSYAGLKKATKVIGVYNRIEVWNDAAWQKYKAKTEGSSDEIAEKMADLGI</sequence>
<protein>
    <recommendedName>
        <fullName evidence="1 7">Transcriptional regulator MraZ</fullName>
    </recommendedName>
</protein>
<dbReference type="GO" id="GO:0051301">
    <property type="term" value="P:cell division"/>
    <property type="evidence" value="ECO:0007669"/>
    <property type="project" value="UniProtKB-KW"/>
</dbReference>
<dbReference type="NCBIfam" id="TIGR00242">
    <property type="entry name" value="division/cell wall cluster transcriptional repressor MraZ"/>
    <property type="match status" value="1"/>
</dbReference>
<dbReference type="InterPro" id="IPR020603">
    <property type="entry name" value="MraZ_dom"/>
</dbReference>
<dbReference type="GO" id="GO:0005737">
    <property type="term" value="C:cytoplasm"/>
    <property type="evidence" value="ECO:0007669"/>
    <property type="project" value="UniProtKB-UniRule"/>
</dbReference>